<dbReference type="SUPFAM" id="SSF54791">
    <property type="entry name" value="Eukaryotic type KH-domain (KH-domain type I)"/>
    <property type="match status" value="3"/>
</dbReference>
<dbReference type="OrthoDB" id="10252032at2759"/>
<dbReference type="GO" id="GO:0008270">
    <property type="term" value="F:zinc ion binding"/>
    <property type="evidence" value="ECO:0007669"/>
    <property type="project" value="UniProtKB-KW"/>
</dbReference>
<dbReference type="Gene3D" id="3.30.1370.10">
    <property type="entry name" value="K Homology domain, type 1"/>
    <property type="match status" value="3"/>
</dbReference>
<dbReference type="InterPro" id="IPR018034">
    <property type="entry name" value="Kri1"/>
</dbReference>
<dbReference type="Pfam" id="PF00569">
    <property type="entry name" value="ZZ"/>
    <property type="match status" value="1"/>
</dbReference>
<dbReference type="InterPro" id="IPR004088">
    <property type="entry name" value="KH_dom_type_1"/>
</dbReference>
<feature type="region of interest" description="Disordered" evidence="6">
    <location>
        <begin position="1183"/>
        <end position="1226"/>
    </location>
</feature>
<evidence type="ECO:0008006" key="11">
    <source>
        <dbReference type="Google" id="ProtNLM"/>
    </source>
</evidence>
<dbReference type="GO" id="GO:0003723">
    <property type="term" value="F:RNA binding"/>
    <property type="evidence" value="ECO:0007669"/>
    <property type="project" value="UniProtKB-UniRule"/>
</dbReference>
<feature type="region of interest" description="Disordered" evidence="6">
    <location>
        <begin position="742"/>
        <end position="772"/>
    </location>
</feature>
<dbReference type="SMART" id="SM00291">
    <property type="entry name" value="ZnF_ZZ"/>
    <property type="match status" value="1"/>
</dbReference>
<organism evidence="9 10">
    <name type="scientific">Perkinsus chesapeaki</name>
    <name type="common">Clam parasite</name>
    <name type="synonym">Perkinsus andrewsi</name>
    <dbReference type="NCBI Taxonomy" id="330153"/>
    <lineage>
        <taxon>Eukaryota</taxon>
        <taxon>Sar</taxon>
        <taxon>Alveolata</taxon>
        <taxon>Perkinsozoa</taxon>
        <taxon>Perkinsea</taxon>
        <taxon>Perkinsida</taxon>
        <taxon>Perkinsidae</taxon>
        <taxon>Perkinsus</taxon>
    </lineage>
</organism>
<feature type="compositionally biased region" description="Polar residues" evidence="6">
    <location>
        <begin position="579"/>
        <end position="589"/>
    </location>
</feature>
<feature type="compositionally biased region" description="Gly residues" evidence="6">
    <location>
        <begin position="282"/>
        <end position="307"/>
    </location>
</feature>
<feature type="compositionally biased region" description="Acidic residues" evidence="6">
    <location>
        <begin position="1047"/>
        <end position="1059"/>
    </location>
</feature>
<dbReference type="PROSITE" id="PS50084">
    <property type="entry name" value="KH_TYPE_1"/>
    <property type="match status" value="3"/>
</dbReference>
<dbReference type="InterPro" id="IPR043145">
    <property type="entry name" value="Znf_ZZ_sf"/>
</dbReference>
<dbReference type="EMBL" id="JAAPAO010000492">
    <property type="protein sequence ID" value="KAF4658482.1"/>
    <property type="molecule type" value="Genomic_DNA"/>
</dbReference>
<dbReference type="CDD" id="cd02249">
    <property type="entry name" value="ZZ"/>
    <property type="match status" value="1"/>
</dbReference>
<dbReference type="Pfam" id="PF05178">
    <property type="entry name" value="Kri1"/>
    <property type="match status" value="1"/>
</dbReference>
<feature type="compositionally biased region" description="Low complexity" evidence="6">
    <location>
        <begin position="610"/>
        <end position="620"/>
    </location>
</feature>
<protein>
    <recommendedName>
        <fullName evidence="11">K Homology domain-containing protein</fullName>
    </recommendedName>
</protein>
<feature type="region of interest" description="Disordered" evidence="6">
    <location>
        <begin position="395"/>
        <end position="589"/>
    </location>
</feature>
<keyword evidence="3" id="KW-0863">Zinc-finger</keyword>
<dbReference type="GO" id="GO:0000447">
    <property type="term" value="P:endonucleolytic cleavage in ITS1 to separate SSU-rRNA from 5.8S rRNA and LSU-rRNA from tricistronic rRNA transcript (SSU-rRNA, 5.8S rRNA, LSU-rRNA)"/>
    <property type="evidence" value="ECO:0007669"/>
    <property type="project" value="TreeGrafter"/>
</dbReference>
<dbReference type="Gene3D" id="3.30.60.90">
    <property type="match status" value="1"/>
</dbReference>
<feature type="compositionally biased region" description="Polar residues" evidence="6">
    <location>
        <begin position="458"/>
        <end position="475"/>
    </location>
</feature>
<feature type="compositionally biased region" description="Low complexity" evidence="6">
    <location>
        <begin position="507"/>
        <end position="525"/>
    </location>
</feature>
<feature type="compositionally biased region" description="Acidic residues" evidence="6">
    <location>
        <begin position="743"/>
        <end position="756"/>
    </location>
</feature>
<dbReference type="SUPFAM" id="SSF57850">
    <property type="entry name" value="RING/U-box"/>
    <property type="match status" value="1"/>
</dbReference>
<evidence type="ECO:0000313" key="9">
    <source>
        <dbReference type="EMBL" id="KAF4658482.1"/>
    </source>
</evidence>
<feature type="compositionally biased region" description="Gly residues" evidence="6">
    <location>
        <begin position="415"/>
        <end position="432"/>
    </location>
</feature>
<evidence type="ECO:0000256" key="1">
    <source>
        <dbReference type="ARBA" id="ARBA00007473"/>
    </source>
</evidence>
<feature type="region of interest" description="Disordered" evidence="6">
    <location>
        <begin position="235"/>
        <end position="309"/>
    </location>
</feature>
<dbReference type="GO" id="GO:0030686">
    <property type="term" value="C:90S preribosome"/>
    <property type="evidence" value="ECO:0007669"/>
    <property type="project" value="TreeGrafter"/>
</dbReference>
<keyword evidence="4" id="KW-0862">Zinc</keyword>
<feature type="compositionally biased region" description="Low complexity" evidence="6">
    <location>
        <begin position="547"/>
        <end position="578"/>
    </location>
</feature>
<evidence type="ECO:0000256" key="2">
    <source>
        <dbReference type="ARBA" id="ARBA00022723"/>
    </source>
</evidence>
<feature type="compositionally biased region" description="Basic and acidic residues" evidence="6">
    <location>
        <begin position="1187"/>
        <end position="1196"/>
    </location>
</feature>
<dbReference type="PANTHER" id="PTHR14490">
    <property type="entry name" value="ZINC FINGER, ZZ TYPE"/>
    <property type="match status" value="1"/>
</dbReference>
<evidence type="ECO:0000259" key="7">
    <source>
        <dbReference type="SMART" id="SM00291"/>
    </source>
</evidence>
<feature type="compositionally biased region" description="Low complexity" evidence="6">
    <location>
        <begin position="1"/>
        <end position="17"/>
    </location>
</feature>
<feature type="compositionally biased region" description="Acidic residues" evidence="6">
    <location>
        <begin position="1004"/>
        <end position="1013"/>
    </location>
</feature>
<keyword evidence="10" id="KW-1185">Reference proteome</keyword>
<dbReference type="Pfam" id="PF12936">
    <property type="entry name" value="Kri1_C"/>
    <property type="match status" value="1"/>
</dbReference>
<feature type="region of interest" description="Disordered" evidence="6">
    <location>
        <begin position="1004"/>
        <end position="1059"/>
    </location>
</feature>
<evidence type="ECO:0000256" key="4">
    <source>
        <dbReference type="ARBA" id="ARBA00022833"/>
    </source>
</evidence>
<dbReference type="InterPro" id="IPR004087">
    <property type="entry name" value="KH_dom"/>
</dbReference>
<dbReference type="InterPro" id="IPR036612">
    <property type="entry name" value="KH_dom_type_1_sf"/>
</dbReference>
<evidence type="ECO:0000313" key="10">
    <source>
        <dbReference type="Proteomes" id="UP000591131"/>
    </source>
</evidence>
<keyword evidence="2" id="KW-0479">Metal-binding</keyword>
<evidence type="ECO:0000256" key="6">
    <source>
        <dbReference type="SAM" id="MobiDB-lite"/>
    </source>
</evidence>
<proteinExistence type="inferred from homology"/>
<feature type="region of interest" description="Disordered" evidence="6">
    <location>
        <begin position="865"/>
        <end position="886"/>
    </location>
</feature>
<dbReference type="GO" id="GO:0005730">
    <property type="term" value="C:nucleolus"/>
    <property type="evidence" value="ECO:0007669"/>
    <property type="project" value="TreeGrafter"/>
</dbReference>
<dbReference type="Proteomes" id="UP000591131">
    <property type="component" value="Unassembled WGS sequence"/>
</dbReference>
<dbReference type="InterPro" id="IPR024626">
    <property type="entry name" value="Kri1-like_C"/>
</dbReference>
<feature type="compositionally biased region" description="Acidic residues" evidence="6">
    <location>
        <begin position="654"/>
        <end position="679"/>
    </location>
</feature>
<accession>A0A7J6LGS4</accession>
<dbReference type="AlphaFoldDB" id="A0A7J6LGS4"/>
<feature type="region of interest" description="Disordered" evidence="6">
    <location>
        <begin position="1"/>
        <end position="46"/>
    </location>
</feature>
<sequence>MQQEAPAPMASSSSGPPRQQSNGSGLMGHREQPPQPFEFGPDAGPYRDQVEVSQELVPMVIGKRGATIMALKQQTGANIYVVMGQMASNQPPENLLGDQSTRDQGFSIFYIDAQTEEQLQAAVDAVREKISPLEPKQGEIQKFFEIPDHKVPEVLGPQGVALARIKERSGARLEIKAIPPSEYHGSTKGMPRTVNCVGTEEAVTLCEELVNKVVSGTVTCADLIAEYESGHPEFRAQKRLSSTPSYDDTKRRRTTDFGGSGGGFRGENYEHQYNAGYQRGPPSGGYGGRGGGGPAMRGSGGKGGGGWNEAPTDVCVMDVPSSSVGAIIGRGGEIINQLKEDGRCDIQVAKSSGPYREVYIHGPYDGLLTIVGFINERLGGTHVIKSPPAQGLPPYLYGSNAGGPNGPGMAPPPRGGGHPMSGGPGRMSGGGPRPYMPQSSPLPSRNYGGDQSGPPPASQQGYSTPPASQPWQQQHQPMGGYPSPGMMQQQQPAMARSAAGPGGPGGYYPQQPQQYANPYQQQLPPHQGYMPPAATQQIGTSVPPPASQQQQSPYQYQSPAGSPPQASTQQPSGGSAAQPSATGATLGQDSSTNYASAYLAAAWQQYYASLHRQQQQQAQASDKSRLEMAVTSSSKKRKTEEEEEMPKLNRDLEEALDNVADDEDESSSSSSDEDSDAEMLTEGVEKKIMDTLNRIKSHDPTLKETKEPVFKDDDFVVENAGKRKKREKKLTHKELMRKRLLEEGAEAAVDDDDEEEQKVAQTSRQAGEDARRALMDAMGVDEDSESAADSDDDFLVVRGKTAEEQDEEDREYKKWERGQLAKAANEGNEQILMERYFRDTDEGGENKLDNDDAFLRDYIMNKGWLEKQSMQPNEYSSDGSDDELDREDDFEREYNFRFEEEKGASLVGHSRNVNDSVRVKDDKRKRKRQEKEARKAEEKAKRAEELKRLKNLKRQEIQRRLEVIAKVTGSSVPKISESGEKLLDGEWDPQAHDKLMRETVLGEGYDDQEESAESVEAPTPEDVPDAESTAGFANDESTQWGQWDGLEAQDEAEREEQDDEHEWWLCDGCQKPILPGKRLFQCKQCEDYALCQPCHKNTTHRHAFVKSRVPDGCEPPTGVEQMLSKEKEEEYEMDFEDMIGDLPTRFKYRKVEPGSIHNLNAEDIISKSDKELNQIASLKLYAPYLDEGPRETKREPSGGFKEQGKGKGGKGKGKGKGEGAAAVASRAEAYGISKRKIQKAGGTKRR</sequence>
<comment type="caution">
    <text evidence="9">The sequence shown here is derived from an EMBL/GenBank/DDBJ whole genome shotgun (WGS) entry which is preliminary data.</text>
</comment>
<evidence type="ECO:0000256" key="3">
    <source>
        <dbReference type="ARBA" id="ARBA00022771"/>
    </source>
</evidence>
<feature type="domain" description="K Homology" evidence="8">
    <location>
        <begin position="138"/>
        <end position="215"/>
    </location>
</feature>
<evidence type="ECO:0000259" key="8">
    <source>
        <dbReference type="SMART" id="SM00322"/>
    </source>
</evidence>
<evidence type="ECO:0000256" key="5">
    <source>
        <dbReference type="PROSITE-ProRule" id="PRU00117"/>
    </source>
</evidence>
<dbReference type="InterPro" id="IPR000433">
    <property type="entry name" value="Znf_ZZ"/>
</dbReference>
<feature type="domain" description="K Homology" evidence="8">
    <location>
        <begin position="44"/>
        <end position="131"/>
    </location>
</feature>
<feature type="region of interest" description="Disordered" evidence="6">
    <location>
        <begin position="907"/>
        <end position="942"/>
    </location>
</feature>
<dbReference type="SMART" id="SM00322">
    <property type="entry name" value="KH"/>
    <property type="match status" value="3"/>
</dbReference>
<feature type="compositionally biased region" description="Basic and acidic residues" evidence="6">
    <location>
        <begin position="929"/>
        <end position="942"/>
    </location>
</feature>
<comment type="similarity">
    <text evidence="1">Belongs to the KRI1 family.</text>
</comment>
<dbReference type="CDD" id="cd00105">
    <property type="entry name" value="KH-I"/>
    <property type="match status" value="2"/>
</dbReference>
<dbReference type="Pfam" id="PF00013">
    <property type="entry name" value="KH_1"/>
    <property type="match status" value="3"/>
</dbReference>
<dbReference type="PANTHER" id="PTHR14490:SF5">
    <property type="entry name" value="PROTEIN KRI1 HOMOLOG"/>
    <property type="match status" value="1"/>
</dbReference>
<feature type="region of interest" description="Disordered" evidence="6">
    <location>
        <begin position="610"/>
        <end position="685"/>
    </location>
</feature>
<reference evidence="9 10" key="1">
    <citation type="submission" date="2020-04" db="EMBL/GenBank/DDBJ databases">
        <title>Perkinsus chesapeaki whole genome sequence.</title>
        <authorList>
            <person name="Bogema D.R."/>
        </authorList>
    </citation>
    <scope>NUCLEOTIDE SEQUENCE [LARGE SCALE GENOMIC DNA]</scope>
    <source>
        <strain evidence="9">ATCC PRA-425</strain>
    </source>
</reference>
<keyword evidence="5" id="KW-0694">RNA-binding</keyword>
<feature type="domain" description="ZZ-type" evidence="7">
    <location>
        <begin position="1060"/>
        <end position="1104"/>
    </location>
</feature>
<feature type="compositionally biased region" description="Low complexity" evidence="6">
    <location>
        <begin position="476"/>
        <end position="499"/>
    </location>
</feature>
<gene>
    <name evidence="9" type="ORF">FOL47_007968</name>
</gene>
<feature type="domain" description="K Homology" evidence="8">
    <location>
        <begin position="311"/>
        <end position="379"/>
    </location>
</feature>
<name>A0A7J6LGS4_PERCH</name>